<sequence length="358" mass="35743">MHSDSHSRASAQSASAPASSGSSPSRRSPSGSASTTPDPSDPSDPSDPRIVVVGSINADLSTRVARHPQPGETLHGTGGEVRPGGKGANQAAAAALQGGAVAMVGAVGDDAMASDALSVLSSSGADLSAVHQVDGPTGLAVVTVSDDGENTIVVVPGANATMNAARVRESGDLIAGAGVVVLQGEIPRDGIEEAARRTRGRLILNPAPVLELDRDVLLRADPLVVNEHEAALVLDLLEEHAGSSPAPEDLAHALHTAGIESLVITLGAEGALVGGSGADGEPQSDKAWSLVRVPAVTVRAVDTTGAGDAFVGSLAVRLAEGASLVDAARFATRVSAASVTREGAQTSYPRRGEELPGA</sequence>
<evidence type="ECO:0000256" key="6">
    <source>
        <dbReference type="ARBA" id="ARBA00022842"/>
    </source>
</evidence>
<feature type="binding site" evidence="9">
    <location>
        <begin position="265"/>
        <end position="270"/>
    </location>
    <ligand>
        <name>ATP</name>
        <dbReference type="ChEBI" id="CHEBI:30616"/>
    </ligand>
</feature>
<feature type="binding site" evidence="9">
    <location>
        <begin position="57"/>
        <end position="59"/>
    </location>
    <ligand>
        <name>substrate</name>
    </ligand>
</feature>
<organism evidence="12 13">
    <name type="scientific">Brachybacterium halotolerans</name>
    <dbReference type="NCBI Taxonomy" id="2795215"/>
    <lineage>
        <taxon>Bacteria</taxon>
        <taxon>Bacillati</taxon>
        <taxon>Actinomycetota</taxon>
        <taxon>Actinomycetes</taxon>
        <taxon>Micrococcales</taxon>
        <taxon>Dermabacteraceae</taxon>
        <taxon>Brachybacterium</taxon>
    </lineage>
</organism>
<feature type="binding site" evidence="9">
    <location>
        <position position="302"/>
    </location>
    <ligand>
        <name>K(+)</name>
        <dbReference type="ChEBI" id="CHEBI:29103"/>
    </ligand>
</feature>
<keyword evidence="2 9" id="KW-0479">Metal-binding</keyword>
<feature type="binding site" evidence="9">
    <location>
        <begin position="85"/>
        <end position="89"/>
    </location>
    <ligand>
        <name>substrate</name>
    </ligand>
</feature>
<feature type="binding site" evidence="9">
    <location>
        <position position="341"/>
    </location>
    <ligand>
        <name>K(+)</name>
        <dbReference type="ChEBI" id="CHEBI:29103"/>
    </ligand>
</feature>
<keyword evidence="7 9" id="KW-0630">Potassium</keyword>
<keyword evidence="8 9" id="KW-0119">Carbohydrate metabolism</keyword>
<evidence type="ECO:0000259" key="11">
    <source>
        <dbReference type="Pfam" id="PF00294"/>
    </source>
</evidence>
<dbReference type="EMBL" id="JAEDAJ010000001">
    <property type="protein sequence ID" value="MBK0330214.1"/>
    <property type="molecule type" value="Genomic_DNA"/>
</dbReference>
<proteinExistence type="inferred from homology"/>
<feature type="binding site" evidence="9">
    <location>
        <position position="185"/>
    </location>
    <ligand>
        <name>substrate</name>
    </ligand>
</feature>
<evidence type="ECO:0000256" key="1">
    <source>
        <dbReference type="ARBA" id="ARBA00022679"/>
    </source>
</evidence>
<evidence type="ECO:0000256" key="2">
    <source>
        <dbReference type="ARBA" id="ARBA00022723"/>
    </source>
</evidence>
<dbReference type="RefSeq" id="WP_200500855.1">
    <property type="nucleotide sequence ID" value="NZ_JAEDAJ010000001.1"/>
</dbReference>
<evidence type="ECO:0000256" key="10">
    <source>
        <dbReference type="SAM" id="MobiDB-lite"/>
    </source>
</evidence>
<feature type="binding site" evidence="9">
    <location>
        <position position="338"/>
    </location>
    <ligand>
        <name>K(+)</name>
        <dbReference type="ChEBI" id="CHEBI:29103"/>
    </ligand>
</feature>
<dbReference type="PANTHER" id="PTHR10584">
    <property type="entry name" value="SUGAR KINASE"/>
    <property type="match status" value="1"/>
</dbReference>
<dbReference type="Pfam" id="PF00294">
    <property type="entry name" value="PfkB"/>
    <property type="match status" value="1"/>
</dbReference>
<accession>A0ABS1B6D7</accession>
<comment type="caution">
    <text evidence="9">Lacks conserved residue(s) required for the propagation of feature annotation.</text>
</comment>
<feature type="binding site" evidence="9">
    <location>
        <position position="304"/>
    </location>
    <ligand>
        <name>K(+)</name>
        <dbReference type="ChEBI" id="CHEBI:29103"/>
    </ligand>
</feature>
<dbReference type="HAMAP" id="MF_01987">
    <property type="entry name" value="Ribokinase"/>
    <property type="match status" value="1"/>
</dbReference>
<gene>
    <name evidence="9" type="primary">rbsK</name>
    <name evidence="12" type="ORF">I8D64_02195</name>
</gene>
<feature type="binding site" evidence="9">
    <location>
        <position position="226"/>
    </location>
    <ligand>
        <name>ATP</name>
        <dbReference type="ChEBI" id="CHEBI:30616"/>
    </ligand>
</feature>
<comment type="subcellular location">
    <subcellularLocation>
        <location evidence="9">Cytoplasm</location>
    </subcellularLocation>
</comment>
<keyword evidence="6 9" id="KW-0460">Magnesium</keyword>
<evidence type="ECO:0000256" key="5">
    <source>
        <dbReference type="ARBA" id="ARBA00022840"/>
    </source>
</evidence>
<keyword evidence="1 9" id="KW-0808">Transferase</keyword>
<feature type="binding site" evidence="9">
    <location>
        <position position="343"/>
    </location>
    <ligand>
        <name>K(+)</name>
        <dbReference type="ChEBI" id="CHEBI:29103"/>
    </ligand>
</feature>
<evidence type="ECO:0000256" key="9">
    <source>
        <dbReference type="HAMAP-Rule" id="MF_01987"/>
    </source>
</evidence>
<feature type="compositionally biased region" description="Gly residues" evidence="10">
    <location>
        <begin position="76"/>
        <end position="87"/>
    </location>
</feature>
<comment type="subunit">
    <text evidence="9">Homodimer.</text>
</comment>
<keyword evidence="5 9" id="KW-0067">ATP-binding</keyword>
<comment type="pathway">
    <text evidence="9">Carbohydrate metabolism; D-ribose degradation; D-ribose 5-phosphate from beta-D-ribopyranose: step 2/2.</text>
</comment>
<feature type="region of interest" description="Disordered" evidence="10">
    <location>
        <begin position="1"/>
        <end position="50"/>
    </location>
</feature>
<dbReference type="PRINTS" id="PR00990">
    <property type="entry name" value="RIBOKINASE"/>
</dbReference>
<dbReference type="Proteomes" id="UP000612352">
    <property type="component" value="Unassembled WGS sequence"/>
</dbReference>
<evidence type="ECO:0000313" key="13">
    <source>
        <dbReference type="Proteomes" id="UP000612352"/>
    </source>
</evidence>
<keyword evidence="3 9" id="KW-0547">Nucleotide-binding</keyword>
<reference evidence="12 13" key="1">
    <citation type="submission" date="2020-12" db="EMBL/GenBank/DDBJ databases">
        <title>Brachybacterium sp. MASK1Z-5, whole genome shotgun sequence.</title>
        <authorList>
            <person name="Tuo L."/>
        </authorList>
    </citation>
    <scope>NUCLEOTIDE SEQUENCE [LARGE SCALE GENOMIC DNA]</scope>
    <source>
        <strain evidence="12 13">MASK1Z-5</strain>
    </source>
</reference>
<dbReference type="InterPro" id="IPR011877">
    <property type="entry name" value="Ribokinase"/>
</dbReference>
<protein>
    <recommendedName>
        <fullName evidence="9">Ribokinase</fullName>
        <shortName evidence="9">RK</shortName>
        <ecNumber evidence="9">2.7.1.15</ecNumber>
    </recommendedName>
</protein>
<feature type="region of interest" description="Disordered" evidence="10">
    <location>
        <begin position="62"/>
        <end position="87"/>
    </location>
</feature>
<dbReference type="EC" id="2.7.1.15" evidence="9"/>
<keyword evidence="9" id="KW-0963">Cytoplasm</keyword>
<dbReference type="InterPro" id="IPR002139">
    <property type="entry name" value="Ribo/fructo_kinase"/>
</dbReference>
<evidence type="ECO:0000256" key="3">
    <source>
        <dbReference type="ARBA" id="ARBA00022741"/>
    </source>
</evidence>
<comment type="similarity">
    <text evidence="9">Belongs to the carbohydrate kinase PfkB family. Ribokinase subfamily.</text>
</comment>
<evidence type="ECO:0000256" key="8">
    <source>
        <dbReference type="ARBA" id="ARBA00023277"/>
    </source>
</evidence>
<dbReference type="InterPro" id="IPR029056">
    <property type="entry name" value="Ribokinase-like"/>
</dbReference>
<dbReference type="SUPFAM" id="SSF53613">
    <property type="entry name" value="Ribokinase-like"/>
    <property type="match status" value="1"/>
</dbReference>
<feature type="binding site" evidence="9">
    <location>
        <position position="308"/>
    </location>
    <ligand>
        <name>substrate</name>
    </ligand>
</feature>
<feature type="binding site" evidence="9">
    <location>
        <position position="347"/>
    </location>
    <ligand>
        <name>K(+)</name>
        <dbReference type="ChEBI" id="CHEBI:29103"/>
    </ligand>
</feature>
<evidence type="ECO:0000313" key="12">
    <source>
        <dbReference type="EMBL" id="MBK0330214.1"/>
    </source>
</evidence>
<comment type="caution">
    <text evidence="12">The sequence shown here is derived from an EMBL/GenBank/DDBJ whole genome shotgun (WGS) entry which is preliminary data.</text>
</comment>
<feature type="binding site" evidence="9">
    <location>
        <begin position="307"/>
        <end position="308"/>
    </location>
    <ligand>
        <name>ATP</name>
        <dbReference type="ChEBI" id="CHEBI:30616"/>
    </ligand>
</feature>
<keyword evidence="13" id="KW-1185">Reference proteome</keyword>
<dbReference type="CDD" id="cd01174">
    <property type="entry name" value="ribokinase"/>
    <property type="match status" value="1"/>
</dbReference>
<evidence type="ECO:0000256" key="4">
    <source>
        <dbReference type="ARBA" id="ARBA00022777"/>
    </source>
</evidence>
<feature type="compositionally biased region" description="Low complexity" evidence="10">
    <location>
        <begin position="8"/>
        <end position="38"/>
    </location>
</feature>
<name>A0ABS1B6D7_9MICO</name>
<feature type="active site" description="Proton acceptor" evidence="9">
    <location>
        <position position="308"/>
    </location>
</feature>
<keyword evidence="4 9" id="KW-0418">Kinase</keyword>
<evidence type="ECO:0000256" key="7">
    <source>
        <dbReference type="ARBA" id="ARBA00022958"/>
    </source>
</evidence>
<comment type="activity regulation">
    <text evidence="9">Activated by a monovalent cation that binds near, but not in, the active site. The most likely occupant of the site in vivo is potassium. Ion binding induces a conformational change that may alter substrate affinity.</text>
</comment>
<comment type="catalytic activity">
    <reaction evidence="9">
        <text>D-ribose + ATP = D-ribose 5-phosphate + ADP + H(+)</text>
        <dbReference type="Rhea" id="RHEA:13697"/>
        <dbReference type="ChEBI" id="CHEBI:15378"/>
        <dbReference type="ChEBI" id="CHEBI:30616"/>
        <dbReference type="ChEBI" id="CHEBI:47013"/>
        <dbReference type="ChEBI" id="CHEBI:78346"/>
        <dbReference type="ChEBI" id="CHEBI:456216"/>
        <dbReference type="EC" id="2.7.1.15"/>
    </reaction>
</comment>
<dbReference type="InterPro" id="IPR011611">
    <property type="entry name" value="PfkB_dom"/>
</dbReference>
<comment type="cofactor">
    <cofactor evidence="9">
        <name>Mg(2+)</name>
        <dbReference type="ChEBI" id="CHEBI:18420"/>
    </cofactor>
    <text evidence="9">Requires a divalent cation, most likely magnesium in vivo, as an electrophilic catalyst to aid phosphoryl group transfer. It is the chelate of the metal and the nucleotide that is the actual substrate.</text>
</comment>
<dbReference type="PANTHER" id="PTHR10584:SF166">
    <property type="entry name" value="RIBOKINASE"/>
    <property type="match status" value="1"/>
</dbReference>
<feature type="domain" description="Carbohydrate kinase PfkB" evidence="11">
    <location>
        <begin position="49"/>
        <end position="349"/>
    </location>
</feature>
<comment type="function">
    <text evidence="9">Catalyzes the phosphorylation of ribose at O-5 in a reaction requiring ATP and magnesium. The resulting D-ribose-5-phosphate can then be used either for sythesis of nucleotides, histidine, and tryptophan, or as a component of the pentose phosphate pathway.</text>
</comment>
<dbReference type="Gene3D" id="3.40.1190.20">
    <property type="match status" value="1"/>
</dbReference>